<dbReference type="GO" id="GO:0005576">
    <property type="term" value="C:extracellular region"/>
    <property type="evidence" value="ECO:0007669"/>
    <property type="project" value="InterPro"/>
</dbReference>
<feature type="compositionally biased region" description="Low complexity" evidence="3">
    <location>
        <begin position="41"/>
        <end position="54"/>
    </location>
</feature>
<dbReference type="Proteomes" id="UP000321386">
    <property type="component" value="Unassembled WGS sequence"/>
</dbReference>
<reference evidence="5 6" key="1">
    <citation type="submission" date="2019-07" db="EMBL/GenBank/DDBJ databases">
        <title>Whole genome shotgun sequence of Cellulomonas persica NBRC 101101.</title>
        <authorList>
            <person name="Hosoyama A."/>
            <person name="Uohara A."/>
            <person name="Ohji S."/>
            <person name="Ichikawa N."/>
        </authorList>
    </citation>
    <scope>NUCLEOTIDE SEQUENCE [LARGE SCALE GENOMIC DNA]</scope>
    <source>
        <strain evidence="5 6">NBRC 101101</strain>
    </source>
</reference>
<keyword evidence="6" id="KW-1185">Reference proteome</keyword>
<feature type="chain" id="PRO_5021870864" evidence="4">
    <location>
        <begin position="23"/>
        <end position="344"/>
    </location>
</feature>
<dbReference type="Pfam" id="PF10503">
    <property type="entry name" value="Esterase_PHB"/>
    <property type="match status" value="1"/>
</dbReference>
<evidence type="ECO:0000256" key="2">
    <source>
        <dbReference type="ARBA" id="ARBA00022801"/>
    </source>
</evidence>
<dbReference type="PANTHER" id="PTHR43037">
    <property type="entry name" value="UNNAMED PRODUCT-RELATED"/>
    <property type="match status" value="1"/>
</dbReference>
<dbReference type="PANTHER" id="PTHR43037:SF5">
    <property type="entry name" value="FERULOYL ESTERASE"/>
    <property type="match status" value="1"/>
</dbReference>
<dbReference type="SUPFAM" id="SSF53474">
    <property type="entry name" value="alpha/beta-Hydrolases"/>
    <property type="match status" value="2"/>
</dbReference>
<sequence length="344" mass="35829">MVGLGVALAVAAGALAACSSDADDAPTTAAARASDGPTTDGSPGPTYLPGTYGPVPDFGTNPGGLSMYQYEPAELADPAPVVVAIHYCSGSADAFRETGIEALADEQGFLVVYPQADRAGHCFDVASHESLTRDGGGDSQSIAQMVAHVQDAYATDRVFAFGYSSGAMMTEVLLATYPDVFAAGAAFAGVPAGCAATDDPPPGPTRPAARSPECWRGQVDRTPQEWGDLARAAYPGYMGPRPRVQLWHGTDDAILFYPNFGEAIEQWTDVLGVPTEPVATDELDGGWTRTRYGADDDQAPVEAYSLEGGVHDLGVHLAEMARFFGLDGRDSPDDDADDAVDGDV</sequence>
<dbReference type="GO" id="GO:0016787">
    <property type="term" value="F:hydrolase activity"/>
    <property type="evidence" value="ECO:0007669"/>
    <property type="project" value="UniProtKB-KW"/>
</dbReference>
<evidence type="ECO:0000256" key="4">
    <source>
        <dbReference type="SAM" id="SignalP"/>
    </source>
</evidence>
<keyword evidence="1 4" id="KW-0732">Signal</keyword>
<feature type="region of interest" description="Disordered" evidence="3">
    <location>
        <begin position="26"/>
        <end position="55"/>
    </location>
</feature>
<evidence type="ECO:0000256" key="3">
    <source>
        <dbReference type="SAM" id="MobiDB-lite"/>
    </source>
</evidence>
<gene>
    <name evidence="5" type="ORF">CPE01_11880</name>
</gene>
<evidence type="ECO:0000256" key="1">
    <source>
        <dbReference type="ARBA" id="ARBA00022729"/>
    </source>
</evidence>
<evidence type="ECO:0000313" key="6">
    <source>
        <dbReference type="Proteomes" id="UP000321386"/>
    </source>
</evidence>
<name>A0A510UXD2_9CELL</name>
<evidence type="ECO:0000313" key="5">
    <source>
        <dbReference type="EMBL" id="GEK17455.1"/>
    </source>
</evidence>
<proteinExistence type="predicted"/>
<dbReference type="InterPro" id="IPR029058">
    <property type="entry name" value="AB_hydrolase_fold"/>
</dbReference>
<dbReference type="AlphaFoldDB" id="A0A510UXD2"/>
<comment type="caution">
    <text evidence="5">The sequence shown here is derived from an EMBL/GenBank/DDBJ whole genome shotgun (WGS) entry which is preliminary data.</text>
</comment>
<dbReference type="NCBIfam" id="TIGR01840">
    <property type="entry name" value="esterase_phb"/>
    <property type="match status" value="1"/>
</dbReference>
<keyword evidence="2" id="KW-0378">Hydrolase</keyword>
<dbReference type="EMBL" id="BJUA01000004">
    <property type="protein sequence ID" value="GEK17455.1"/>
    <property type="molecule type" value="Genomic_DNA"/>
</dbReference>
<dbReference type="InterPro" id="IPR010126">
    <property type="entry name" value="Esterase_phb"/>
</dbReference>
<protein>
    <submittedName>
        <fullName evidence="5">Esterase</fullName>
    </submittedName>
</protein>
<dbReference type="InterPro" id="IPR050955">
    <property type="entry name" value="Plant_Biomass_Hydrol_Est"/>
</dbReference>
<accession>A0A510UXD2</accession>
<feature type="signal peptide" evidence="4">
    <location>
        <begin position="1"/>
        <end position="22"/>
    </location>
</feature>
<organism evidence="5 6">
    <name type="scientific">Cellulomonas persica</name>
    <dbReference type="NCBI Taxonomy" id="76861"/>
    <lineage>
        <taxon>Bacteria</taxon>
        <taxon>Bacillati</taxon>
        <taxon>Actinomycetota</taxon>
        <taxon>Actinomycetes</taxon>
        <taxon>Micrococcales</taxon>
        <taxon>Cellulomonadaceae</taxon>
        <taxon>Cellulomonas</taxon>
    </lineage>
</organism>
<dbReference type="Gene3D" id="3.40.50.1820">
    <property type="entry name" value="alpha/beta hydrolase"/>
    <property type="match status" value="1"/>
</dbReference>